<feature type="transmembrane region" description="Helical" evidence="5">
    <location>
        <begin position="42"/>
        <end position="63"/>
    </location>
</feature>
<dbReference type="EMBL" id="UINC01114570">
    <property type="protein sequence ID" value="SVC84967.1"/>
    <property type="molecule type" value="Genomic_DNA"/>
</dbReference>
<feature type="transmembrane region" description="Helical" evidence="5">
    <location>
        <begin position="100"/>
        <end position="118"/>
    </location>
</feature>
<feature type="transmembrane region" description="Helical" evidence="5">
    <location>
        <begin position="6"/>
        <end position="30"/>
    </location>
</feature>
<feature type="transmembrane region" description="Helical" evidence="5">
    <location>
        <begin position="75"/>
        <end position="93"/>
    </location>
</feature>
<evidence type="ECO:0000256" key="3">
    <source>
        <dbReference type="ARBA" id="ARBA00022989"/>
    </source>
</evidence>
<evidence type="ECO:0000256" key="4">
    <source>
        <dbReference type="ARBA" id="ARBA00023136"/>
    </source>
</evidence>
<sequence>MDLYFYLFASIGVILFGISKGGFAGPIAILSIPVMSLSMSPITAAAILLPVLLVMDVVAMYIYWNKWDVKNIKIILPPAMIGILIGTLTFGFISEDIIRIIIGCIAIIFILMSLLQQSNKFIKPTKNKGLFWSLIGGYTSFIIHSGGTPINFYLLPQKLNKTTYVGTMTLAF</sequence>
<evidence type="ECO:0000256" key="2">
    <source>
        <dbReference type="ARBA" id="ARBA00022692"/>
    </source>
</evidence>
<keyword evidence="4 5" id="KW-0472">Membrane</keyword>
<keyword evidence="3 5" id="KW-1133">Transmembrane helix</keyword>
<feature type="non-terminal residue" evidence="6">
    <location>
        <position position="172"/>
    </location>
</feature>
<organism evidence="6">
    <name type="scientific">marine metagenome</name>
    <dbReference type="NCBI Taxonomy" id="408172"/>
    <lineage>
        <taxon>unclassified sequences</taxon>
        <taxon>metagenomes</taxon>
        <taxon>ecological metagenomes</taxon>
    </lineage>
</organism>
<dbReference type="InterPro" id="IPR002781">
    <property type="entry name" value="TM_pro_TauE-like"/>
</dbReference>
<evidence type="ECO:0000256" key="5">
    <source>
        <dbReference type="SAM" id="Phobius"/>
    </source>
</evidence>
<accession>A0A382QIZ3</accession>
<proteinExistence type="predicted"/>
<feature type="transmembrane region" description="Helical" evidence="5">
    <location>
        <begin position="130"/>
        <end position="154"/>
    </location>
</feature>
<name>A0A382QIZ3_9ZZZZ</name>
<evidence type="ECO:0000313" key="6">
    <source>
        <dbReference type="EMBL" id="SVC84967.1"/>
    </source>
</evidence>
<protein>
    <submittedName>
        <fullName evidence="6">Uncharacterized protein</fullName>
    </submittedName>
</protein>
<keyword evidence="2 5" id="KW-0812">Transmembrane</keyword>
<gene>
    <name evidence="6" type="ORF">METZ01_LOCUS337821</name>
</gene>
<comment type="subcellular location">
    <subcellularLocation>
        <location evidence="1">Membrane</location>
        <topology evidence="1">Multi-pass membrane protein</topology>
    </subcellularLocation>
</comment>
<dbReference type="Pfam" id="PF01925">
    <property type="entry name" value="TauE"/>
    <property type="match status" value="1"/>
</dbReference>
<evidence type="ECO:0000256" key="1">
    <source>
        <dbReference type="ARBA" id="ARBA00004141"/>
    </source>
</evidence>
<dbReference type="AlphaFoldDB" id="A0A382QIZ3"/>
<dbReference type="GO" id="GO:0016020">
    <property type="term" value="C:membrane"/>
    <property type="evidence" value="ECO:0007669"/>
    <property type="project" value="UniProtKB-SubCell"/>
</dbReference>
<reference evidence="6" key="1">
    <citation type="submission" date="2018-05" db="EMBL/GenBank/DDBJ databases">
        <authorList>
            <person name="Lanie J.A."/>
            <person name="Ng W.-L."/>
            <person name="Kazmierczak K.M."/>
            <person name="Andrzejewski T.M."/>
            <person name="Davidsen T.M."/>
            <person name="Wayne K.J."/>
            <person name="Tettelin H."/>
            <person name="Glass J.I."/>
            <person name="Rusch D."/>
            <person name="Podicherti R."/>
            <person name="Tsui H.-C.T."/>
            <person name="Winkler M.E."/>
        </authorList>
    </citation>
    <scope>NUCLEOTIDE SEQUENCE</scope>
</reference>